<dbReference type="EC" id="2.7.6.1" evidence="1"/>
<dbReference type="PANTHER" id="PTHR10210">
    <property type="entry name" value="RIBOSE-PHOSPHATE DIPHOSPHOKINASE FAMILY MEMBER"/>
    <property type="match status" value="1"/>
</dbReference>
<dbReference type="FunFam" id="3.40.50.2020:FF:000014">
    <property type="entry name" value="Ribose-phosphate pyrophosphokinase 1"/>
    <property type="match status" value="1"/>
</dbReference>
<dbReference type="CDD" id="cd06223">
    <property type="entry name" value="PRTases_typeI"/>
    <property type="match status" value="1"/>
</dbReference>
<gene>
    <name evidence="9" type="ORF">D1O30_21200</name>
</gene>
<evidence type="ECO:0000256" key="1">
    <source>
        <dbReference type="ARBA" id="ARBA00013247"/>
    </source>
</evidence>
<keyword evidence="4" id="KW-0547">Nucleotide-binding</keyword>
<dbReference type="OrthoDB" id="324294at2"/>
<keyword evidence="10" id="KW-1185">Reference proteome</keyword>
<evidence type="ECO:0000256" key="7">
    <source>
        <dbReference type="ARBA" id="ARBA00049535"/>
    </source>
</evidence>
<dbReference type="GO" id="GO:0006015">
    <property type="term" value="P:5-phosphoribose 1-diphosphate biosynthetic process"/>
    <property type="evidence" value="ECO:0007669"/>
    <property type="project" value="TreeGrafter"/>
</dbReference>
<reference evidence="9 10" key="1">
    <citation type="submission" date="2018-08" db="EMBL/GenBank/DDBJ databases">
        <title>Genome sequence of Methylocystis hirsuta CSC1, a methanotroph able to accumulate PHAs.</title>
        <authorList>
            <person name="Bordel S."/>
            <person name="Rodriguez E."/>
            <person name="Gancedo J."/>
            <person name="Munoz R."/>
        </authorList>
    </citation>
    <scope>NUCLEOTIDE SEQUENCE [LARGE SCALE GENOMIC DNA]</scope>
    <source>
        <strain evidence="9 10">CSC1</strain>
    </source>
</reference>
<feature type="domain" description="Ribose-phosphate pyrophosphokinase N-terminal" evidence="8">
    <location>
        <begin position="183"/>
        <end position="302"/>
    </location>
</feature>
<evidence type="ECO:0000313" key="9">
    <source>
        <dbReference type="EMBL" id="RNJ47958.1"/>
    </source>
</evidence>
<dbReference type="InterPro" id="IPR000836">
    <property type="entry name" value="PRTase_dom"/>
</dbReference>
<proteinExistence type="predicted"/>
<name>A0A3M9XLN1_9HYPH</name>
<accession>A0A3M9XLN1</accession>
<keyword evidence="6" id="KW-0067">ATP-binding</keyword>
<dbReference type="InterPro" id="IPR029057">
    <property type="entry name" value="PRTase-like"/>
</dbReference>
<keyword evidence="5 9" id="KW-0418">Kinase</keyword>
<evidence type="ECO:0000256" key="4">
    <source>
        <dbReference type="ARBA" id="ARBA00022741"/>
    </source>
</evidence>
<dbReference type="InterPro" id="IPR029099">
    <property type="entry name" value="Pribosyltran_N"/>
</dbReference>
<dbReference type="InterPro" id="IPR005946">
    <property type="entry name" value="Rib-P_diPkinase"/>
</dbReference>
<dbReference type="AlphaFoldDB" id="A0A3M9XLN1"/>
<dbReference type="GO" id="GO:0016301">
    <property type="term" value="F:kinase activity"/>
    <property type="evidence" value="ECO:0007669"/>
    <property type="project" value="UniProtKB-KW"/>
</dbReference>
<dbReference type="GO" id="GO:0000287">
    <property type="term" value="F:magnesium ion binding"/>
    <property type="evidence" value="ECO:0007669"/>
    <property type="project" value="InterPro"/>
</dbReference>
<dbReference type="GO" id="GO:0005524">
    <property type="term" value="F:ATP binding"/>
    <property type="evidence" value="ECO:0007669"/>
    <property type="project" value="UniProtKB-KW"/>
</dbReference>
<protein>
    <recommendedName>
        <fullName evidence="1">ribose-phosphate diphosphokinase</fullName>
        <ecNumber evidence="1">2.7.6.1</ecNumber>
    </recommendedName>
</protein>
<dbReference type="SUPFAM" id="SSF53271">
    <property type="entry name" value="PRTase-like"/>
    <property type="match status" value="2"/>
</dbReference>
<evidence type="ECO:0000256" key="6">
    <source>
        <dbReference type="ARBA" id="ARBA00022840"/>
    </source>
</evidence>
<organism evidence="9 10">
    <name type="scientific">Methylocystis hirsuta</name>
    <dbReference type="NCBI Taxonomy" id="369798"/>
    <lineage>
        <taxon>Bacteria</taxon>
        <taxon>Pseudomonadati</taxon>
        <taxon>Pseudomonadota</taxon>
        <taxon>Alphaproteobacteria</taxon>
        <taxon>Hyphomicrobiales</taxon>
        <taxon>Methylocystaceae</taxon>
        <taxon>Methylocystis</taxon>
    </lineage>
</organism>
<evidence type="ECO:0000256" key="2">
    <source>
        <dbReference type="ARBA" id="ARBA00022679"/>
    </source>
</evidence>
<dbReference type="PANTHER" id="PTHR10210:SF32">
    <property type="entry name" value="RIBOSE-PHOSPHATE PYROPHOSPHOKINASE 2"/>
    <property type="match status" value="1"/>
</dbReference>
<dbReference type="GO" id="GO:0005737">
    <property type="term" value="C:cytoplasm"/>
    <property type="evidence" value="ECO:0007669"/>
    <property type="project" value="TreeGrafter"/>
</dbReference>
<keyword evidence="3" id="KW-0545">Nucleotide biosynthesis</keyword>
<evidence type="ECO:0000256" key="3">
    <source>
        <dbReference type="ARBA" id="ARBA00022727"/>
    </source>
</evidence>
<dbReference type="NCBIfam" id="TIGR01251">
    <property type="entry name" value="ribP_PPkin"/>
    <property type="match status" value="1"/>
</dbReference>
<comment type="catalytic activity">
    <reaction evidence="7">
        <text>D-ribose 5-phosphate + ATP = 5-phospho-alpha-D-ribose 1-diphosphate + AMP + H(+)</text>
        <dbReference type="Rhea" id="RHEA:15609"/>
        <dbReference type="ChEBI" id="CHEBI:15378"/>
        <dbReference type="ChEBI" id="CHEBI:30616"/>
        <dbReference type="ChEBI" id="CHEBI:58017"/>
        <dbReference type="ChEBI" id="CHEBI:78346"/>
        <dbReference type="ChEBI" id="CHEBI:456215"/>
        <dbReference type="EC" id="2.7.6.1"/>
    </reaction>
</comment>
<dbReference type="RefSeq" id="WP_123178050.1">
    <property type="nucleotide sequence ID" value="NZ_QWDD01000004.1"/>
</dbReference>
<keyword evidence="2" id="KW-0808">Transferase</keyword>
<dbReference type="GO" id="GO:0004749">
    <property type="term" value="F:ribose phosphate diphosphokinase activity"/>
    <property type="evidence" value="ECO:0007669"/>
    <property type="project" value="UniProtKB-EC"/>
</dbReference>
<evidence type="ECO:0000259" key="8">
    <source>
        <dbReference type="Pfam" id="PF13793"/>
    </source>
</evidence>
<dbReference type="Proteomes" id="UP000268623">
    <property type="component" value="Unassembled WGS sequence"/>
</dbReference>
<comment type="caution">
    <text evidence="9">The sequence shown here is derived from an EMBL/GenBank/DDBJ whole genome shotgun (WGS) entry which is preliminary data.</text>
</comment>
<dbReference type="Pfam" id="PF14572">
    <property type="entry name" value="Pribosyl_synth"/>
    <property type="match status" value="1"/>
</dbReference>
<dbReference type="Gene3D" id="3.40.50.2020">
    <property type="match status" value="2"/>
</dbReference>
<dbReference type="EMBL" id="QWDD01000004">
    <property type="protein sequence ID" value="RNJ47958.1"/>
    <property type="molecule type" value="Genomic_DNA"/>
</dbReference>
<evidence type="ECO:0000313" key="10">
    <source>
        <dbReference type="Proteomes" id="UP000268623"/>
    </source>
</evidence>
<dbReference type="GO" id="GO:0002189">
    <property type="term" value="C:ribose phosphate diphosphokinase complex"/>
    <property type="evidence" value="ECO:0007669"/>
    <property type="project" value="TreeGrafter"/>
</dbReference>
<sequence length="506" mass="54932">MTTMAMTEPPLKWLFERLDFAPQPKRFELDIVHERWKAARDGAVAPRRSAISFAPEDRAAAETLFVHRFEGSDDDAVLTEGASAAAMLLGSCKIGDRLSEASGRRGAVRLRRLLKEMRRTGQPVLAQYTRVENGRDRAIVEILVAPLSEDGSTIDSALTAISAHVLDGAPRRAPREAVYRGLAVFALGARMSFADDVAQCLGAEFAPLEDREFEDGEYKIRPLENMRGRDCYVVFTLNGDETASSADKLCKLLFFIGALKDAGAERVTAVTPYLCFSRKDRRTKPRDPVTTRYVAQLFEALGTDRLVCIDVHNIAAFQNAFRCETVHLDAQALFARHVVANVGDSPVAVVSPDLGGEKRAELFRLRLERVLRRPVAKAFMDKHRSEGRVVGDIFAGDVKDRTAIIIDDLISGGGTVARTAAACRANGAARVWVAVTHGVFSETAASTLADAPIDTLIVTDSVPLQSAVAGALGDRLTLVTVAGLVAEAIRRLHANGSIVQLLDEGP</sequence>
<dbReference type="SMART" id="SM01400">
    <property type="entry name" value="Pribosyltran_N"/>
    <property type="match status" value="1"/>
</dbReference>
<evidence type="ECO:0000256" key="5">
    <source>
        <dbReference type="ARBA" id="ARBA00022777"/>
    </source>
</evidence>
<dbReference type="GO" id="GO:0006164">
    <property type="term" value="P:purine nucleotide biosynthetic process"/>
    <property type="evidence" value="ECO:0007669"/>
    <property type="project" value="TreeGrafter"/>
</dbReference>
<dbReference type="Pfam" id="PF13793">
    <property type="entry name" value="Pribosyltran_N"/>
    <property type="match status" value="1"/>
</dbReference>